<dbReference type="InterPro" id="IPR050500">
    <property type="entry name" value="Phos_Acetyltrans/Butyryltrans"/>
</dbReference>
<evidence type="ECO:0000256" key="8">
    <source>
        <dbReference type="ARBA" id="ARBA00031108"/>
    </source>
</evidence>
<dbReference type="InterPro" id="IPR004614">
    <property type="entry name" value="P_AcTrfase"/>
</dbReference>
<gene>
    <name evidence="10" type="ORF">SAMN02745911_1246</name>
</gene>
<dbReference type="PANTHER" id="PTHR43356">
    <property type="entry name" value="PHOSPHATE ACETYLTRANSFERASE"/>
    <property type="match status" value="1"/>
</dbReference>
<keyword evidence="11" id="KW-1185">Reference proteome</keyword>
<evidence type="ECO:0000313" key="10">
    <source>
        <dbReference type="EMBL" id="SHI96205.1"/>
    </source>
</evidence>
<name>A0ABY1IBR0_9HYPH</name>
<keyword evidence="6" id="KW-0808">Transferase</keyword>
<organism evidence="10 11">
    <name type="scientific">Aureimonas altamirensis DSM 21988</name>
    <dbReference type="NCBI Taxonomy" id="1121026"/>
    <lineage>
        <taxon>Bacteria</taxon>
        <taxon>Pseudomonadati</taxon>
        <taxon>Pseudomonadota</taxon>
        <taxon>Alphaproteobacteria</taxon>
        <taxon>Hyphomicrobiales</taxon>
        <taxon>Aurantimonadaceae</taxon>
        <taxon>Aureimonas</taxon>
    </lineage>
</organism>
<dbReference type="Gene3D" id="3.40.50.10950">
    <property type="match status" value="1"/>
</dbReference>
<dbReference type="PANTHER" id="PTHR43356:SF3">
    <property type="entry name" value="PHOSPHATE ACETYLTRANSFERASE"/>
    <property type="match status" value="1"/>
</dbReference>
<evidence type="ECO:0000313" key="11">
    <source>
        <dbReference type="Proteomes" id="UP000184290"/>
    </source>
</evidence>
<dbReference type="Pfam" id="PF01515">
    <property type="entry name" value="PTA_PTB"/>
    <property type="match status" value="1"/>
</dbReference>
<dbReference type="InterPro" id="IPR012147">
    <property type="entry name" value="P_Ac_Bu_trans"/>
</dbReference>
<evidence type="ECO:0000256" key="2">
    <source>
        <dbReference type="ARBA" id="ARBA00004989"/>
    </source>
</evidence>
<comment type="caution">
    <text evidence="10">The sequence shown here is derived from an EMBL/GenBank/DDBJ whole genome shotgun (WGS) entry which is preliminary data.</text>
</comment>
<evidence type="ECO:0000256" key="3">
    <source>
        <dbReference type="ARBA" id="ARBA00005656"/>
    </source>
</evidence>
<reference evidence="10 11" key="1">
    <citation type="submission" date="2016-11" db="EMBL/GenBank/DDBJ databases">
        <authorList>
            <person name="Varghese N."/>
            <person name="Submissions S."/>
        </authorList>
    </citation>
    <scope>NUCLEOTIDE SEQUENCE [LARGE SCALE GENOMIC DNA]</scope>
    <source>
        <strain evidence="10 11">DSM 21988</strain>
    </source>
</reference>
<proteinExistence type="inferred from homology"/>
<dbReference type="Proteomes" id="UP000184290">
    <property type="component" value="Unassembled WGS sequence"/>
</dbReference>
<dbReference type="EC" id="2.3.1.8" evidence="4"/>
<evidence type="ECO:0000256" key="6">
    <source>
        <dbReference type="ARBA" id="ARBA00022679"/>
    </source>
</evidence>
<dbReference type="PIRSF" id="PIRSF000428">
    <property type="entry name" value="P_Ac_trans"/>
    <property type="match status" value="1"/>
</dbReference>
<dbReference type="InterPro" id="IPR002505">
    <property type="entry name" value="PTA_PTB"/>
</dbReference>
<sequence length="356" mass="36968">MRPIDRILARAAADPRRIVLPEGEDPRIIDAALTSAGEGIAQPVLIGRADVIQAALACRGAGDRGLTIEDPATSPLREGFVQRYLDLRRDKGATQEQAEAAIADPMGFAAMMVRQGHADGMVGGAVATTAHTVRTALQIIGRAGDARIVSSFFLMMLCAADHRKKGAFLFSDCGLVIEPDAEELAAIALATARSCAALLQEEPRIAMLSFSTMGSASHPSIGKVVAATELVRAADPDLIVEGELQFDAAFVPAISAAKAPTSHIQGDANVFVFPNLTAGNIAYKVAQRMGDAIAIGPILQGLAKPANDLSRGCDAADVHAMIAVTVVQALCAEDAAAHSNVVAATGPSECVEEHHA</sequence>
<dbReference type="NCBIfam" id="NF007233">
    <property type="entry name" value="PRK09653.1"/>
    <property type="match status" value="1"/>
</dbReference>
<comment type="pathway">
    <text evidence="2">Metabolic intermediate biosynthesis; acetyl-CoA biosynthesis; acetyl-CoA from acetate: step 2/2.</text>
</comment>
<dbReference type="InterPro" id="IPR042112">
    <property type="entry name" value="P_AcTrfase_dom2"/>
</dbReference>
<dbReference type="Gene3D" id="3.40.50.10750">
    <property type="entry name" value="Isocitrate/Isopropylmalate dehydrogenase-like"/>
    <property type="match status" value="1"/>
</dbReference>
<evidence type="ECO:0000256" key="4">
    <source>
        <dbReference type="ARBA" id="ARBA00012707"/>
    </source>
</evidence>
<accession>A0ABY1IBR0</accession>
<feature type="domain" description="Phosphate acetyl/butaryl transferase" evidence="9">
    <location>
        <begin position="5"/>
        <end position="326"/>
    </location>
</feature>
<comment type="catalytic activity">
    <reaction evidence="1">
        <text>acetyl-CoA + phosphate = acetyl phosphate + CoA</text>
        <dbReference type="Rhea" id="RHEA:19521"/>
        <dbReference type="ChEBI" id="CHEBI:22191"/>
        <dbReference type="ChEBI" id="CHEBI:43474"/>
        <dbReference type="ChEBI" id="CHEBI:57287"/>
        <dbReference type="ChEBI" id="CHEBI:57288"/>
        <dbReference type="EC" id="2.3.1.8"/>
    </reaction>
</comment>
<dbReference type="NCBIfam" id="TIGR00651">
    <property type="entry name" value="pta"/>
    <property type="match status" value="1"/>
</dbReference>
<dbReference type="SUPFAM" id="SSF53659">
    <property type="entry name" value="Isocitrate/Isopropylmalate dehydrogenase-like"/>
    <property type="match status" value="1"/>
</dbReference>
<evidence type="ECO:0000256" key="7">
    <source>
        <dbReference type="ARBA" id="ARBA00023315"/>
    </source>
</evidence>
<dbReference type="InterPro" id="IPR042113">
    <property type="entry name" value="P_AcTrfase_dom1"/>
</dbReference>
<dbReference type="RefSeq" id="WP_073469100.1">
    <property type="nucleotide sequence ID" value="NZ_FQZC01000002.1"/>
</dbReference>
<protein>
    <recommendedName>
        <fullName evidence="5">Phosphate acetyltransferase</fullName>
        <ecNumber evidence="4">2.3.1.8</ecNumber>
    </recommendedName>
    <alternativeName>
        <fullName evidence="8">Phosphotransacetylase</fullName>
    </alternativeName>
</protein>
<evidence type="ECO:0000259" key="9">
    <source>
        <dbReference type="Pfam" id="PF01515"/>
    </source>
</evidence>
<dbReference type="EMBL" id="FQZC01000002">
    <property type="protein sequence ID" value="SHI96205.1"/>
    <property type="molecule type" value="Genomic_DNA"/>
</dbReference>
<evidence type="ECO:0000256" key="1">
    <source>
        <dbReference type="ARBA" id="ARBA00000705"/>
    </source>
</evidence>
<keyword evidence="7" id="KW-0012">Acyltransferase</keyword>
<evidence type="ECO:0000256" key="5">
    <source>
        <dbReference type="ARBA" id="ARBA00021528"/>
    </source>
</evidence>
<comment type="similarity">
    <text evidence="3">Belongs to the phosphate acetyltransferase and butyryltransferase family.</text>
</comment>